<keyword evidence="3" id="KW-1185">Reference proteome</keyword>
<evidence type="ECO:0000313" key="3">
    <source>
        <dbReference type="Proteomes" id="UP001159405"/>
    </source>
</evidence>
<evidence type="ECO:0000256" key="1">
    <source>
        <dbReference type="SAM" id="MobiDB-lite"/>
    </source>
</evidence>
<dbReference type="Proteomes" id="UP001159405">
    <property type="component" value="Unassembled WGS sequence"/>
</dbReference>
<feature type="region of interest" description="Disordered" evidence="1">
    <location>
        <begin position="84"/>
        <end position="136"/>
    </location>
</feature>
<dbReference type="EMBL" id="CALNXK010000027">
    <property type="protein sequence ID" value="CAH3114672.1"/>
    <property type="molecule type" value="Genomic_DNA"/>
</dbReference>
<name>A0ABN8NRS6_9CNID</name>
<organism evidence="2 3">
    <name type="scientific">Porites lobata</name>
    <dbReference type="NCBI Taxonomy" id="104759"/>
    <lineage>
        <taxon>Eukaryota</taxon>
        <taxon>Metazoa</taxon>
        <taxon>Cnidaria</taxon>
        <taxon>Anthozoa</taxon>
        <taxon>Hexacorallia</taxon>
        <taxon>Scleractinia</taxon>
        <taxon>Fungiina</taxon>
        <taxon>Poritidae</taxon>
        <taxon>Porites</taxon>
    </lineage>
</organism>
<gene>
    <name evidence="2" type="ORF">PLOB_00023037</name>
</gene>
<reference evidence="2 3" key="1">
    <citation type="submission" date="2022-05" db="EMBL/GenBank/DDBJ databases">
        <authorList>
            <consortium name="Genoscope - CEA"/>
            <person name="William W."/>
        </authorList>
    </citation>
    <scope>NUCLEOTIDE SEQUENCE [LARGE SCALE GENOMIC DNA]</scope>
</reference>
<protein>
    <submittedName>
        <fullName evidence="2">Uncharacterized protein</fullName>
    </submittedName>
</protein>
<accession>A0ABN8NRS6</accession>
<proteinExistence type="predicted"/>
<sequence>MDLIDLIGDSRTDSLPAGFLRSIKIKYKQESSRVFPPGTPYKEDTVVGKQSLQKEGQIQRSGSAASGASVPSFMGWRVPSRLIQQNRTPLQSAGGYKYAEREKMESRMSVQSRRSVGSRNSQTNPVSRGKDELPRLEAANAVRKSPFLRQVTPLAKTPPLPAMRNLSKELSKDKTDKSILQDLEEAKRTAVEKSIRKIIHPHSLEAVNEWLKTATDKERELALKFFSTLSGVKTDKLDMVGQKLNQDHLVGNCELCDSGRIKEALEALAREDTVVSRGKLLYNPKRAPDITKQSYYQKARQRLPVHVRQQFQTWHHLPVYTVASDAAINKSAMFTQPHKAYGRHFTIHPEWGLHKPIVL</sequence>
<comment type="caution">
    <text evidence="2">The sequence shown here is derived from an EMBL/GenBank/DDBJ whole genome shotgun (WGS) entry which is preliminary data.</text>
</comment>
<evidence type="ECO:0000313" key="2">
    <source>
        <dbReference type="EMBL" id="CAH3114672.1"/>
    </source>
</evidence>
<feature type="compositionally biased region" description="Polar residues" evidence="1">
    <location>
        <begin position="108"/>
        <end position="126"/>
    </location>
</feature>
<feature type="region of interest" description="Disordered" evidence="1">
    <location>
        <begin position="149"/>
        <end position="173"/>
    </location>
</feature>